<dbReference type="PANTHER" id="PTHR34815">
    <property type="entry name" value="LYSINE ACETYLTRANSFERASE"/>
    <property type="match status" value="1"/>
</dbReference>
<sequence length="374" mass="42146">MTIDLASLSLFPATTAQITESRRRTHTQWGKGLTLDEHFAREVCQDELEVSSNGRFTVWVLAPRDDPETLHFKCSCETFLRTGIVKERDSDASRTVPCYGIASVFTPPQNRGQGFAKHMMRLLHWVLADPSLLPSSEFPAAWGAPPPPVPGARNGYFSALWSDVGHFYNACGPFSGTSPEGWVVKSTRTTVWEVDSITQTPESTVEWTWLDDSGVSELWQHDASILRSAMSTSDSLSCTFLPDNGVAAYQHKRLDSFINRLETPPQTWGVSAANRAAYATWIIDPRPPAPRTLIVTRLYAEPQIFAELLGRIVDLARKYDVKHIEIWNMPAELEAFSTGAKTFDREEHLPALKWYGKESEEAVSWKFNERFCWC</sequence>
<dbReference type="Pfam" id="PF22998">
    <property type="entry name" value="GNAT_LYC1-like"/>
    <property type="match status" value="1"/>
</dbReference>
<dbReference type="AlphaFoldDB" id="A0AAD7BTE9"/>
<comment type="caution">
    <text evidence="2">The sequence shown here is derived from an EMBL/GenBank/DDBJ whole genome shotgun (WGS) entry which is preliminary data.</text>
</comment>
<feature type="domain" description="LYC1 C-terminal" evidence="1">
    <location>
        <begin position="196"/>
        <end position="374"/>
    </location>
</feature>
<dbReference type="InterPro" id="IPR055100">
    <property type="entry name" value="GNAT_LYC1-like"/>
</dbReference>
<gene>
    <name evidence="2" type="ORF">FB45DRAFT_915444</name>
</gene>
<dbReference type="EMBL" id="JARKIF010000009">
    <property type="protein sequence ID" value="KAJ7630421.1"/>
    <property type="molecule type" value="Genomic_DNA"/>
</dbReference>
<evidence type="ECO:0000259" key="1">
    <source>
        <dbReference type="Pfam" id="PF22998"/>
    </source>
</evidence>
<protein>
    <recommendedName>
        <fullName evidence="1">LYC1 C-terminal domain-containing protein</fullName>
    </recommendedName>
</protein>
<accession>A0AAD7BTE9</accession>
<dbReference type="PANTHER" id="PTHR34815:SF2">
    <property type="entry name" value="N-ACETYLTRANSFERASE DOMAIN-CONTAINING PROTEIN"/>
    <property type="match status" value="1"/>
</dbReference>
<evidence type="ECO:0000313" key="2">
    <source>
        <dbReference type="EMBL" id="KAJ7630421.1"/>
    </source>
</evidence>
<dbReference type="Gene3D" id="3.40.630.30">
    <property type="match status" value="1"/>
</dbReference>
<dbReference type="SUPFAM" id="SSF55729">
    <property type="entry name" value="Acyl-CoA N-acyltransferases (Nat)"/>
    <property type="match status" value="1"/>
</dbReference>
<dbReference type="InterPro" id="IPR053013">
    <property type="entry name" value="LAT"/>
</dbReference>
<evidence type="ECO:0000313" key="3">
    <source>
        <dbReference type="Proteomes" id="UP001221142"/>
    </source>
</evidence>
<reference evidence="2" key="1">
    <citation type="submission" date="2023-03" db="EMBL/GenBank/DDBJ databases">
        <title>Massive genome expansion in bonnet fungi (Mycena s.s.) driven by repeated elements and novel gene families across ecological guilds.</title>
        <authorList>
            <consortium name="Lawrence Berkeley National Laboratory"/>
            <person name="Harder C.B."/>
            <person name="Miyauchi S."/>
            <person name="Viragh M."/>
            <person name="Kuo A."/>
            <person name="Thoen E."/>
            <person name="Andreopoulos B."/>
            <person name="Lu D."/>
            <person name="Skrede I."/>
            <person name="Drula E."/>
            <person name="Henrissat B."/>
            <person name="Morin E."/>
            <person name="Kohler A."/>
            <person name="Barry K."/>
            <person name="LaButti K."/>
            <person name="Morin E."/>
            <person name="Salamov A."/>
            <person name="Lipzen A."/>
            <person name="Mereny Z."/>
            <person name="Hegedus B."/>
            <person name="Baldrian P."/>
            <person name="Stursova M."/>
            <person name="Weitz H."/>
            <person name="Taylor A."/>
            <person name="Grigoriev I.V."/>
            <person name="Nagy L.G."/>
            <person name="Martin F."/>
            <person name="Kauserud H."/>
        </authorList>
    </citation>
    <scope>NUCLEOTIDE SEQUENCE</scope>
    <source>
        <strain evidence="2">9284</strain>
    </source>
</reference>
<name>A0AAD7BTE9_9AGAR</name>
<dbReference type="InterPro" id="IPR016181">
    <property type="entry name" value="Acyl_CoA_acyltransferase"/>
</dbReference>
<dbReference type="Proteomes" id="UP001221142">
    <property type="component" value="Unassembled WGS sequence"/>
</dbReference>
<proteinExistence type="predicted"/>
<organism evidence="2 3">
    <name type="scientific">Roridomyces roridus</name>
    <dbReference type="NCBI Taxonomy" id="1738132"/>
    <lineage>
        <taxon>Eukaryota</taxon>
        <taxon>Fungi</taxon>
        <taxon>Dikarya</taxon>
        <taxon>Basidiomycota</taxon>
        <taxon>Agaricomycotina</taxon>
        <taxon>Agaricomycetes</taxon>
        <taxon>Agaricomycetidae</taxon>
        <taxon>Agaricales</taxon>
        <taxon>Marasmiineae</taxon>
        <taxon>Mycenaceae</taxon>
        <taxon>Roridomyces</taxon>
    </lineage>
</organism>
<keyword evidence="3" id="KW-1185">Reference proteome</keyword>